<comment type="similarity">
    <text evidence="1">Belongs to the bacterial solute-binding protein 1 family.</text>
</comment>
<keyword evidence="2" id="KW-0813">Transport</keyword>
<dbReference type="Proteomes" id="UP000053274">
    <property type="component" value="Unassembled WGS sequence"/>
</dbReference>
<gene>
    <name evidence="4" type="ORF">ABR54_01775</name>
</gene>
<dbReference type="Gene3D" id="3.40.190.10">
    <property type="entry name" value="Periplasmic binding protein-like II"/>
    <property type="match status" value="2"/>
</dbReference>
<accession>A0A0R2PEE3</accession>
<evidence type="ECO:0000256" key="2">
    <source>
        <dbReference type="ARBA" id="ARBA00022448"/>
    </source>
</evidence>
<dbReference type="EMBL" id="LIAM01000018">
    <property type="protein sequence ID" value="KRO36263.1"/>
    <property type="molecule type" value="Genomic_DNA"/>
</dbReference>
<dbReference type="PANTHER" id="PTHR43649:SF29">
    <property type="entry name" value="OSMOPROTECTIVE COMPOUNDS-BINDING PROTEIN GGTB"/>
    <property type="match status" value="1"/>
</dbReference>
<name>A0A0R2PEE3_9ACTN</name>
<feature type="chain" id="PRO_5039615947" description="Sugar ABC transporter substrate-binding protein" evidence="3">
    <location>
        <begin position="33"/>
        <end position="482"/>
    </location>
</feature>
<dbReference type="PANTHER" id="PTHR43649">
    <property type="entry name" value="ARABINOSE-BINDING PROTEIN-RELATED"/>
    <property type="match status" value="1"/>
</dbReference>
<organism evidence="4 5">
    <name type="scientific">Actinobacteria bacterium BACL15 MAG-120619-bin91</name>
    <dbReference type="NCBI Taxonomy" id="1655562"/>
    <lineage>
        <taxon>Bacteria</taxon>
        <taxon>Bacillati</taxon>
        <taxon>Actinomycetota</taxon>
        <taxon>Actinomycetes</taxon>
        <taxon>Actinomycetes incertae sedis</taxon>
        <taxon>ac1 cluster</taxon>
    </lineage>
</organism>
<feature type="signal peptide" evidence="3">
    <location>
        <begin position="1"/>
        <end position="32"/>
    </location>
</feature>
<evidence type="ECO:0000256" key="1">
    <source>
        <dbReference type="ARBA" id="ARBA00008520"/>
    </source>
</evidence>
<proteinExistence type="inferred from homology"/>
<dbReference type="InterPro" id="IPR050490">
    <property type="entry name" value="Bact_solute-bd_prot1"/>
</dbReference>
<protein>
    <recommendedName>
        <fullName evidence="6">Sugar ABC transporter substrate-binding protein</fullName>
    </recommendedName>
</protein>
<dbReference type="SUPFAM" id="SSF53850">
    <property type="entry name" value="Periplasmic binding protein-like II"/>
    <property type="match status" value="1"/>
</dbReference>
<dbReference type="AlphaFoldDB" id="A0A0R2PEE3"/>
<comment type="caution">
    <text evidence="4">The sequence shown here is derived from an EMBL/GenBank/DDBJ whole genome shotgun (WGS) entry which is preliminary data.</text>
</comment>
<sequence length="482" mass="52012">MKTKGHKALASLRAGVVATVAAALVITPLAVANSAEVPTFGKKCTTEGVSTGQKTSSLVCQENSSGKLKWQRVRLGATYASPVGPITPPKGSIEFHHWRSEDKAVFENIISQYESRYPGTKVSQVIMDSTNYQNLELSKAQVNKKAALVTVFRGQQFADFLKADMMVDLSNERFVKQNVIQSALQPGTVNGRVFAVPYQSLFNNPLYNVEMFEKNGWSVPKTWSQTLAFCKTVKAKGIIPFAWPAATKGNAGQIMNAFMMNSAGTLSEIEKHVVDIQSGKELVTDPWFKGIADKYKQMHDAGCFPDNVVAYNDTAAPADFAAGKAAVYPTGTFGMSTVTKLNPSMSGKMGIFGLITTDSKPTFEGITNNTFMLSVNPKANRTDQKIARSFMSFLTQAPIAQQYAVGTSQHVSIINVDYSANKDLLNTSVIMGKKLVLAPRFLFTKGAVATPIELALMAIGSGKDVSPTLSDAAKQIKTALGV</sequence>
<evidence type="ECO:0000313" key="5">
    <source>
        <dbReference type="Proteomes" id="UP000053274"/>
    </source>
</evidence>
<reference evidence="4 5" key="1">
    <citation type="submission" date="2015-10" db="EMBL/GenBank/DDBJ databases">
        <title>Metagenome-Assembled Genomes uncover a global brackish microbiome.</title>
        <authorList>
            <person name="Hugerth L.W."/>
            <person name="Larsson J."/>
            <person name="Alneberg J."/>
            <person name="Lindh M.V."/>
            <person name="Legrand C."/>
            <person name="Pinhassi J."/>
            <person name="Andersson A.F."/>
        </authorList>
    </citation>
    <scope>NUCLEOTIDE SEQUENCE [LARGE SCALE GENOMIC DNA]</scope>
    <source>
        <strain evidence="4">BACL15 MAG-120619-bin91</strain>
    </source>
</reference>
<evidence type="ECO:0008006" key="6">
    <source>
        <dbReference type="Google" id="ProtNLM"/>
    </source>
</evidence>
<evidence type="ECO:0000256" key="3">
    <source>
        <dbReference type="SAM" id="SignalP"/>
    </source>
</evidence>
<dbReference type="Pfam" id="PF01547">
    <property type="entry name" value="SBP_bac_1"/>
    <property type="match status" value="1"/>
</dbReference>
<dbReference type="InterPro" id="IPR006059">
    <property type="entry name" value="SBP"/>
</dbReference>
<evidence type="ECO:0000313" key="4">
    <source>
        <dbReference type="EMBL" id="KRO36263.1"/>
    </source>
</evidence>
<keyword evidence="3" id="KW-0732">Signal</keyword>